<evidence type="ECO:0000256" key="3">
    <source>
        <dbReference type="ARBA" id="ARBA00022525"/>
    </source>
</evidence>
<dbReference type="FunCoup" id="A0A804IY21">
    <property type="interactions" value="174"/>
</dbReference>
<dbReference type="InterPro" id="IPR044859">
    <property type="entry name" value="Allene_oxi_cyc_Dirigent"/>
</dbReference>
<dbReference type="Proteomes" id="UP000012960">
    <property type="component" value="Unplaced"/>
</dbReference>
<reference evidence="5" key="1">
    <citation type="submission" date="2021-03" db="EMBL/GenBank/DDBJ databases">
        <authorList>
            <consortium name="Genoscope - CEA"/>
            <person name="William W."/>
        </authorList>
    </citation>
    <scope>NUCLEOTIDE SEQUENCE</scope>
    <source>
        <strain evidence="5">Doubled-haploid Pahang</strain>
    </source>
</reference>
<keyword evidence="4" id="KW-0732">Signal</keyword>
<evidence type="ECO:0000256" key="1">
    <source>
        <dbReference type="ARBA" id="ARBA00010746"/>
    </source>
</evidence>
<keyword evidence="7" id="KW-1185">Reference proteome</keyword>
<dbReference type="Pfam" id="PF03018">
    <property type="entry name" value="Dirigent"/>
    <property type="match status" value="1"/>
</dbReference>
<feature type="chain" id="PRO_5043080540" description="Dirigent protein" evidence="4">
    <location>
        <begin position="27"/>
        <end position="213"/>
    </location>
</feature>
<feature type="signal peptide" evidence="4">
    <location>
        <begin position="1"/>
        <end position="26"/>
    </location>
</feature>
<evidence type="ECO:0000313" key="5">
    <source>
        <dbReference type="EMBL" id="CAG1844512.1"/>
    </source>
</evidence>
<name>A0A804IY21_MUSAM</name>
<evidence type="ECO:0000313" key="7">
    <source>
        <dbReference type="Proteomes" id="UP000012960"/>
    </source>
</evidence>
<dbReference type="Gene3D" id="2.40.480.10">
    <property type="entry name" value="Allene oxide cyclase-like"/>
    <property type="match status" value="1"/>
</dbReference>
<keyword evidence="4" id="KW-0052">Apoplast</keyword>
<evidence type="ECO:0000313" key="6">
    <source>
        <dbReference type="EnsemblPlants" id="Ma04_p37090.1"/>
    </source>
</evidence>
<dbReference type="GO" id="GO:0048046">
    <property type="term" value="C:apoplast"/>
    <property type="evidence" value="ECO:0007669"/>
    <property type="project" value="UniProtKB-SubCell"/>
</dbReference>
<gene>
    <name evidence="5" type="ORF">GSMUA_143070.1</name>
</gene>
<dbReference type="PANTHER" id="PTHR46215">
    <property type="entry name" value="DIRIGENT PROTEIN 24-RELATED"/>
    <property type="match status" value="1"/>
</dbReference>
<evidence type="ECO:0000256" key="4">
    <source>
        <dbReference type="RuleBase" id="RU363099"/>
    </source>
</evidence>
<dbReference type="EMBL" id="HG996469">
    <property type="protein sequence ID" value="CAG1844512.1"/>
    <property type="molecule type" value="Genomic_DNA"/>
</dbReference>
<sequence>MMATYKSNLLLFLFFVLVTIDLSTSARNLDHKTTTSPATDQTITFIMNDVLGRRHSGAPLRSPQPMSVDLGRTPFRDQTGPASGWLPILASAPALQAGTVTAVDEELAGNVELGSPLSGKAQGIYVTSVEDKSSHIVAMRVTFAGGRGETGDSLSLFGVHQPAQAESHIAVVGGTGRYRDANGIAILQAVASKSSSERESMQHKVLSVHVYLK</sequence>
<comment type="subcellular location">
    <subcellularLocation>
        <location evidence="4">Secreted</location>
        <location evidence="4">Extracellular space</location>
        <location evidence="4">Apoplast</location>
    </subcellularLocation>
</comment>
<proteinExistence type="inferred from homology"/>
<accession>A0A804IY21</accession>
<protein>
    <recommendedName>
        <fullName evidence="4">Dirigent protein</fullName>
    </recommendedName>
</protein>
<dbReference type="AlphaFoldDB" id="A0A804IY21"/>
<evidence type="ECO:0000256" key="2">
    <source>
        <dbReference type="ARBA" id="ARBA00011738"/>
    </source>
</evidence>
<dbReference type="GO" id="GO:0009699">
    <property type="term" value="P:phenylpropanoid biosynthetic process"/>
    <property type="evidence" value="ECO:0007669"/>
    <property type="project" value="UniProtKB-ARBA"/>
</dbReference>
<dbReference type="InterPro" id="IPR004265">
    <property type="entry name" value="Dirigent"/>
</dbReference>
<dbReference type="Gramene" id="Ma04_t37090.1">
    <property type="protein sequence ID" value="Ma04_p37090.1"/>
    <property type="gene ID" value="Ma04_g37090"/>
</dbReference>
<organism evidence="6 7">
    <name type="scientific">Musa acuminata subsp. malaccensis</name>
    <name type="common">Wild banana</name>
    <name type="synonym">Musa malaccensis</name>
    <dbReference type="NCBI Taxonomy" id="214687"/>
    <lineage>
        <taxon>Eukaryota</taxon>
        <taxon>Viridiplantae</taxon>
        <taxon>Streptophyta</taxon>
        <taxon>Embryophyta</taxon>
        <taxon>Tracheophyta</taxon>
        <taxon>Spermatophyta</taxon>
        <taxon>Magnoliopsida</taxon>
        <taxon>Liliopsida</taxon>
        <taxon>Zingiberales</taxon>
        <taxon>Musaceae</taxon>
        <taxon>Musa</taxon>
    </lineage>
</organism>
<dbReference type="OMA" id="QKITFLM"/>
<comment type="function">
    <text evidence="4">Dirigent proteins impart stereoselectivity on the phenoxy radical-coupling reaction, yielding optically active lignans from two molecules of coniferyl alcohol in the biosynthesis of lignans, flavonolignans, and alkaloids and thus plays a central role in plant secondary metabolism.</text>
</comment>
<comment type="similarity">
    <text evidence="1 4">Belongs to the plant dirigent protein family.</text>
</comment>
<dbReference type="PANTHER" id="PTHR46215:SF17">
    <property type="entry name" value="DIRIGENT PROTEIN"/>
    <property type="match status" value="1"/>
</dbReference>
<reference evidence="6" key="2">
    <citation type="submission" date="2021-05" db="UniProtKB">
        <authorList>
            <consortium name="EnsemblPlants"/>
        </authorList>
    </citation>
    <scope>IDENTIFICATION</scope>
    <source>
        <strain evidence="6">subsp. malaccensis</strain>
    </source>
</reference>
<comment type="subunit">
    <text evidence="2 4">Homodimer.</text>
</comment>
<dbReference type="EnsemblPlants" id="Ma04_t37090.1">
    <property type="protein sequence ID" value="Ma04_p37090.1"/>
    <property type="gene ID" value="Ma04_g37090"/>
</dbReference>
<keyword evidence="3 4" id="KW-0964">Secreted</keyword>
<dbReference type="OrthoDB" id="1685727at2759"/>